<evidence type="ECO:0000256" key="1">
    <source>
        <dbReference type="SAM" id="MobiDB-lite"/>
    </source>
</evidence>
<dbReference type="Proteomes" id="UP001148614">
    <property type="component" value="Unassembled WGS sequence"/>
</dbReference>
<name>A0A9W8N6Y7_9PEZI</name>
<evidence type="ECO:0000313" key="3">
    <source>
        <dbReference type="Proteomes" id="UP001148614"/>
    </source>
</evidence>
<protein>
    <submittedName>
        <fullName evidence="2">Uncharacterized protein</fullName>
    </submittedName>
</protein>
<gene>
    <name evidence="2" type="ORF">NPX13_g9292</name>
</gene>
<evidence type="ECO:0000313" key="2">
    <source>
        <dbReference type="EMBL" id="KAJ3560460.1"/>
    </source>
</evidence>
<reference evidence="2" key="1">
    <citation type="submission" date="2022-07" db="EMBL/GenBank/DDBJ databases">
        <title>Genome Sequence of Xylaria arbuscula.</title>
        <authorList>
            <person name="Buettner E."/>
        </authorList>
    </citation>
    <scope>NUCLEOTIDE SEQUENCE</scope>
    <source>
        <strain evidence="2">VT107</strain>
    </source>
</reference>
<proteinExistence type="predicted"/>
<feature type="region of interest" description="Disordered" evidence="1">
    <location>
        <begin position="21"/>
        <end position="68"/>
    </location>
</feature>
<organism evidence="2 3">
    <name type="scientific">Xylaria arbuscula</name>
    <dbReference type="NCBI Taxonomy" id="114810"/>
    <lineage>
        <taxon>Eukaryota</taxon>
        <taxon>Fungi</taxon>
        <taxon>Dikarya</taxon>
        <taxon>Ascomycota</taxon>
        <taxon>Pezizomycotina</taxon>
        <taxon>Sordariomycetes</taxon>
        <taxon>Xylariomycetidae</taxon>
        <taxon>Xylariales</taxon>
        <taxon>Xylariaceae</taxon>
        <taxon>Xylaria</taxon>
    </lineage>
</organism>
<sequence length="122" mass="13121">MPKSHTIRDIEALGGEHLVTQPSPKRALSRNAPIRHPLRLPPRSPAARGEHLLPGHHLHPPFTPARHRAPEAAAARLQVSDVAAPDVEIGRPGVAGGSAVGVARRIFSRAGAFRVVMNDEMR</sequence>
<dbReference type="EMBL" id="JANPWZ010002244">
    <property type="protein sequence ID" value="KAJ3560460.1"/>
    <property type="molecule type" value="Genomic_DNA"/>
</dbReference>
<accession>A0A9W8N6Y7</accession>
<keyword evidence="3" id="KW-1185">Reference proteome</keyword>
<dbReference type="AlphaFoldDB" id="A0A9W8N6Y7"/>
<comment type="caution">
    <text evidence="2">The sequence shown here is derived from an EMBL/GenBank/DDBJ whole genome shotgun (WGS) entry which is preliminary data.</text>
</comment>